<proteinExistence type="inferred from homology"/>
<dbReference type="NCBIfam" id="TIGR00126">
    <property type="entry name" value="deoC"/>
    <property type="match status" value="1"/>
</dbReference>
<dbReference type="PANTHER" id="PTHR10889:SF3">
    <property type="entry name" value="DEOXYRIBOSE-PHOSPHATE ALDOLASE"/>
    <property type="match status" value="1"/>
</dbReference>
<comment type="catalytic activity">
    <reaction evidence="6">
        <text>2-deoxy-D-ribose 5-phosphate = D-glyceraldehyde 3-phosphate + acetaldehyde</text>
        <dbReference type="Rhea" id="RHEA:12821"/>
        <dbReference type="ChEBI" id="CHEBI:15343"/>
        <dbReference type="ChEBI" id="CHEBI:59776"/>
        <dbReference type="ChEBI" id="CHEBI:62877"/>
        <dbReference type="EC" id="4.1.2.4"/>
    </reaction>
</comment>
<comment type="caution">
    <text evidence="8">The sequence shown here is derived from an EMBL/GenBank/DDBJ whole genome shotgun (WGS) entry which is preliminary data.</text>
</comment>
<accession>A0A2A4SS96</accession>
<comment type="similarity">
    <text evidence="2">Belongs to the DeoC/FbaB aldolase family. DeoC type 2 subfamily.</text>
</comment>
<dbReference type="InterPro" id="IPR002915">
    <property type="entry name" value="DeoC/FbaB/LacD_aldolase"/>
</dbReference>
<dbReference type="EMBL" id="NVSR01000125">
    <property type="protein sequence ID" value="PCI24286.1"/>
    <property type="molecule type" value="Genomic_DNA"/>
</dbReference>
<dbReference type="SUPFAM" id="SSF51569">
    <property type="entry name" value="Aldolase"/>
    <property type="match status" value="1"/>
</dbReference>
<sequence length="252" mass="26855">MKSKEVALRALQLIDLTSLGDNDSEETIKQLCIDAITEFGSTAAICVWPRFVPHVHNFLGENQIPVAAVTNFPQGKADLKIALAETKAAVAYGADEVDLVFPYQTWLAGNQQLAGDMVAACKEICRDITLKVILETGELGSVENIAGASMDAIRHGADFIKTSTGKSKVSATPEAAKAMLTAILESGKSVGFKASGGIRTTEDAAIYLALADEIMGENWVSPQTFRFGASGLLKDLIAVIQSQERQANTSSY</sequence>
<organism evidence="8 9">
    <name type="scientific">SAR324 cluster bacterium</name>
    <dbReference type="NCBI Taxonomy" id="2024889"/>
    <lineage>
        <taxon>Bacteria</taxon>
        <taxon>Deltaproteobacteria</taxon>
        <taxon>SAR324 cluster</taxon>
    </lineage>
</organism>
<evidence type="ECO:0000256" key="3">
    <source>
        <dbReference type="ARBA" id="ARBA00012515"/>
    </source>
</evidence>
<dbReference type="Pfam" id="PF01791">
    <property type="entry name" value="DeoC"/>
    <property type="match status" value="1"/>
</dbReference>
<dbReference type="Gene3D" id="3.20.20.70">
    <property type="entry name" value="Aldolase class I"/>
    <property type="match status" value="1"/>
</dbReference>
<evidence type="ECO:0000256" key="7">
    <source>
        <dbReference type="NCBIfam" id="TIGR00126"/>
    </source>
</evidence>
<evidence type="ECO:0000313" key="9">
    <source>
        <dbReference type="Proteomes" id="UP000218113"/>
    </source>
</evidence>
<keyword evidence="4" id="KW-0456">Lyase</keyword>
<evidence type="ECO:0000256" key="5">
    <source>
        <dbReference type="ARBA" id="ARBA00023270"/>
    </source>
</evidence>
<dbReference type="InterPro" id="IPR011343">
    <property type="entry name" value="DeoC"/>
</dbReference>
<evidence type="ECO:0000313" key="8">
    <source>
        <dbReference type="EMBL" id="PCI24286.1"/>
    </source>
</evidence>
<dbReference type="CDD" id="cd00959">
    <property type="entry name" value="DeoC"/>
    <property type="match status" value="1"/>
</dbReference>
<dbReference type="GO" id="GO:0009264">
    <property type="term" value="P:deoxyribonucleotide catabolic process"/>
    <property type="evidence" value="ECO:0007669"/>
    <property type="project" value="UniProtKB-UniRule"/>
</dbReference>
<dbReference type="InterPro" id="IPR013785">
    <property type="entry name" value="Aldolase_TIM"/>
</dbReference>
<evidence type="ECO:0000256" key="6">
    <source>
        <dbReference type="ARBA" id="ARBA00048791"/>
    </source>
</evidence>
<gene>
    <name evidence="8" type="ORF">COB67_11770</name>
</gene>
<dbReference type="GO" id="GO:0005737">
    <property type="term" value="C:cytoplasm"/>
    <property type="evidence" value="ECO:0007669"/>
    <property type="project" value="InterPro"/>
</dbReference>
<evidence type="ECO:0000256" key="4">
    <source>
        <dbReference type="ARBA" id="ARBA00023239"/>
    </source>
</evidence>
<dbReference type="PANTHER" id="PTHR10889">
    <property type="entry name" value="DEOXYRIBOSE-PHOSPHATE ALDOLASE"/>
    <property type="match status" value="1"/>
</dbReference>
<dbReference type="AlphaFoldDB" id="A0A2A4SS96"/>
<evidence type="ECO:0000256" key="2">
    <source>
        <dbReference type="ARBA" id="ARBA00009473"/>
    </source>
</evidence>
<dbReference type="EC" id="4.1.2.4" evidence="3 7"/>
<protein>
    <recommendedName>
        <fullName evidence="3 7">Deoxyribose-phosphate aldolase</fullName>
        <ecNumber evidence="3 7">4.1.2.4</ecNumber>
    </recommendedName>
</protein>
<dbReference type="Proteomes" id="UP000218113">
    <property type="component" value="Unassembled WGS sequence"/>
</dbReference>
<dbReference type="GO" id="GO:0016052">
    <property type="term" value="P:carbohydrate catabolic process"/>
    <property type="evidence" value="ECO:0007669"/>
    <property type="project" value="TreeGrafter"/>
</dbReference>
<dbReference type="GO" id="GO:0004139">
    <property type="term" value="F:deoxyribose-phosphate aldolase activity"/>
    <property type="evidence" value="ECO:0007669"/>
    <property type="project" value="UniProtKB-UniRule"/>
</dbReference>
<keyword evidence="5" id="KW-0704">Schiff base</keyword>
<dbReference type="PIRSF" id="PIRSF001357">
    <property type="entry name" value="DeoC"/>
    <property type="match status" value="1"/>
</dbReference>
<reference evidence="9" key="1">
    <citation type="submission" date="2017-08" db="EMBL/GenBank/DDBJ databases">
        <title>A dynamic microbial community with high functional redundancy inhabits the cold, oxic subseafloor aquifer.</title>
        <authorList>
            <person name="Tully B.J."/>
            <person name="Wheat C.G."/>
            <person name="Glazer B.T."/>
            <person name="Huber J.A."/>
        </authorList>
    </citation>
    <scope>NUCLEOTIDE SEQUENCE [LARGE SCALE GENOMIC DNA]</scope>
</reference>
<evidence type="ECO:0000256" key="1">
    <source>
        <dbReference type="ARBA" id="ARBA00004816"/>
    </source>
</evidence>
<comment type="pathway">
    <text evidence="1">Carbohydrate degradation; 2-deoxy-D-ribose 1-phosphate degradation; D-glyceraldehyde 3-phosphate and acetaldehyde from 2-deoxy-alpha-D-ribose 1-phosphate: step 2/2.</text>
</comment>
<dbReference type="SMART" id="SM01133">
    <property type="entry name" value="DeoC"/>
    <property type="match status" value="1"/>
</dbReference>
<name>A0A2A4SS96_9DELT</name>